<dbReference type="OrthoDB" id="21467at2759"/>
<dbReference type="EMBL" id="LXTC01000001">
    <property type="protein sequence ID" value="OBA23888.1"/>
    <property type="molecule type" value="Genomic_DNA"/>
</dbReference>
<dbReference type="SUPFAM" id="SSF54928">
    <property type="entry name" value="RNA-binding domain, RBD"/>
    <property type="match status" value="1"/>
</dbReference>
<comment type="subcellular location">
    <subcellularLocation>
        <location evidence="1">Nucleus</location>
        <location evidence="1">Nucleolus</location>
    </subcellularLocation>
</comment>
<keyword evidence="2 4" id="KW-0694">RNA-binding</keyword>
<accession>A0A1A0HJ71</accession>
<evidence type="ECO:0000256" key="2">
    <source>
        <dbReference type="ARBA" id="ARBA00022884"/>
    </source>
</evidence>
<dbReference type="AlphaFoldDB" id="A0A1A0HJ71"/>
<dbReference type="Gene3D" id="3.30.70.330">
    <property type="match status" value="1"/>
</dbReference>
<evidence type="ECO:0000256" key="1">
    <source>
        <dbReference type="ARBA" id="ARBA00004604"/>
    </source>
</evidence>
<evidence type="ECO:0000259" key="6">
    <source>
        <dbReference type="PROSITE" id="PS50102"/>
    </source>
</evidence>
<dbReference type="InterPro" id="IPR000504">
    <property type="entry name" value="RRM_dom"/>
</dbReference>
<feature type="compositionally biased region" description="Acidic residues" evidence="5">
    <location>
        <begin position="37"/>
        <end position="56"/>
    </location>
</feature>
<protein>
    <submittedName>
        <fullName evidence="7">RNA-binding domain-containing protein</fullName>
    </submittedName>
</protein>
<feature type="region of interest" description="Disordered" evidence="5">
    <location>
        <begin position="1"/>
        <end position="75"/>
    </location>
</feature>
<evidence type="ECO:0000256" key="5">
    <source>
        <dbReference type="SAM" id="MobiDB-lite"/>
    </source>
</evidence>
<dbReference type="InterPro" id="IPR012677">
    <property type="entry name" value="Nucleotide-bd_a/b_plait_sf"/>
</dbReference>
<dbReference type="GO" id="GO:0030687">
    <property type="term" value="C:preribosome, large subunit precursor"/>
    <property type="evidence" value="ECO:0007669"/>
    <property type="project" value="EnsemblFungi"/>
</dbReference>
<dbReference type="InterPro" id="IPR035979">
    <property type="entry name" value="RBD_domain_sf"/>
</dbReference>
<dbReference type="PANTHER" id="PTHR46754">
    <property type="entry name" value="MKI67 FHA DOMAIN-INTERACTING NUCLEOLAR PHOSPHOPROTEIN"/>
    <property type="match status" value="1"/>
</dbReference>
<dbReference type="Pfam" id="PF00076">
    <property type="entry name" value="RRM_1"/>
    <property type="match status" value="1"/>
</dbReference>
<reference evidence="7 8" key="1">
    <citation type="submission" date="2016-05" db="EMBL/GenBank/DDBJ databases">
        <title>Comparative genomics of biotechnologically important yeasts.</title>
        <authorList>
            <consortium name="DOE Joint Genome Institute"/>
            <person name="Riley R."/>
            <person name="Haridas S."/>
            <person name="Wolfe K.H."/>
            <person name="Lopes M.R."/>
            <person name="Hittinger C.T."/>
            <person name="Goker M."/>
            <person name="Salamov A."/>
            <person name="Wisecaver J."/>
            <person name="Long T.M."/>
            <person name="Aerts A.L."/>
            <person name="Barry K."/>
            <person name="Choi C."/>
            <person name="Clum A."/>
            <person name="Coughlan A.Y."/>
            <person name="Deshpande S."/>
            <person name="Douglass A.P."/>
            <person name="Hanson S.J."/>
            <person name="Klenk H.-P."/>
            <person name="LaButti K."/>
            <person name="Lapidus A."/>
            <person name="Lindquist E."/>
            <person name="Lipzen A."/>
            <person name="Meier-kolthoff J.P."/>
            <person name="Ohm R.A."/>
            <person name="Otillar R.P."/>
            <person name="Pangilinan J."/>
            <person name="Peng Y."/>
            <person name="Rokas A."/>
            <person name="Rosa C.A."/>
            <person name="Scheuner C."/>
            <person name="Sibirny A.A."/>
            <person name="Slot J.C."/>
            <person name="Stielow J.B."/>
            <person name="Sun H."/>
            <person name="Kurtzman C.P."/>
            <person name="Blackwell M."/>
            <person name="Grigoriev I.V."/>
            <person name="Jeffries T.W."/>
        </authorList>
    </citation>
    <scope>NUCLEOTIDE SEQUENCE [LARGE SCALE GENOMIC DNA]</scope>
    <source>
        <strain evidence="7 8">NRRL YB-4993</strain>
    </source>
</reference>
<dbReference type="GO" id="GO:0019843">
    <property type="term" value="F:rRNA binding"/>
    <property type="evidence" value="ECO:0007669"/>
    <property type="project" value="EnsemblFungi"/>
</dbReference>
<dbReference type="GO" id="GO:0043023">
    <property type="term" value="F:ribosomal large subunit binding"/>
    <property type="evidence" value="ECO:0007669"/>
    <property type="project" value="EnsemblFungi"/>
</dbReference>
<dbReference type="GO" id="GO:0000463">
    <property type="term" value="P:maturation of LSU-rRNA from tricistronic rRNA transcript (SSU-rRNA, 5.8S rRNA, LSU-rRNA)"/>
    <property type="evidence" value="ECO:0007669"/>
    <property type="project" value="EnsemblFungi"/>
</dbReference>
<dbReference type="CDD" id="cd12307">
    <property type="entry name" value="RRM_NIFK_like"/>
    <property type="match status" value="1"/>
</dbReference>
<feature type="domain" description="RRM" evidence="6">
    <location>
        <begin position="86"/>
        <end position="164"/>
    </location>
</feature>
<gene>
    <name evidence="7" type="ORF">METBIDRAFT_10096</name>
</gene>
<evidence type="ECO:0000313" key="8">
    <source>
        <dbReference type="Proteomes" id="UP000092555"/>
    </source>
</evidence>
<dbReference type="PROSITE" id="PS50102">
    <property type="entry name" value="RRM"/>
    <property type="match status" value="1"/>
</dbReference>
<dbReference type="RefSeq" id="XP_018714369.1">
    <property type="nucleotide sequence ID" value="XM_018853683.1"/>
</dbReference>
<proteinExistence type="predicted"/>
<keyword evidence="8" id="KW-1185">Reference proteome</keyword>
<sequence>MAKKNSNVPKALPVEAVQKSEELSLENTPDSASSSEGDSEDFSSDEDIDVQGLEEELTTKKSAHTVKLTKESKKSEGKIDAAKQRAVIYVGRLPKLFEEKEMKKYFSQFGDITRVRVSRNKVTGASRHYAFVEFKDLHAAQVAAETMNNYLLVGHLLKVHLVENPKENLFSKNMKSSFREFDWRAKEYEQQNAPKPLETWKELQKKYEESKKQKFSELKKLGFDYALEA</sequence>
<dbReference type="STRING" id="869754.A0A1A0HJ71"/>
<organism evidence="7 8">
    <name type="scientific">Metschnikowia bicuspidata var. bicuspidata NRRL YB-4993</name>
    <dbReference type="NCBI Taxonomy" id="869754"/>
    <lineage>
        <taxon>Eukaryota</taxon>
        <taxon>Fungi</taxon>
        <taxon>Dikarya</taxon>
        <taxon>Ascomycota</taxon>
        <taxon>Saccharomycotina</taxon>
        <taxon>Pichiomycetes</taxon>
        <taxon>Metschnikowiaceae</taxon>
        <taxon>Metschnikowia</taxon>
    </lineage>
</organism>
<evidence type="ECO:0000256" key="4">
    <source>
        <dbReference type="PROSITE-ProRule" id="PRU00176"/>
    </source>
</evidence>
<evidence type="ECO:0000256" key="3">
    <source>
        <dbReference type="ARBA" id="ARBA00023242"/>
    </source>
</evidence>
<evidence type="ECO:0000313" key="7">
    <source>
        <dbReference type="EMBL" id="OBA23888.1"/>
    </source>
</evidence>
<keyword evidence="3" id="KW-0539">Nucleus</keyword>
<dbReference type="Proteomes" id="UP000092555">
    <property type="component" value="Unassembled WGS sequence"/>
</dbReference>
<comment type="caution">
    <text evidence="7">The sequence shown here is derived from an EMBL/GenBank/DDBJ whole genome shotgun (WGS) entry which is preliminary data.</text>
</comment>
<dbReference type="GO" id="GO:0005730">
    <property type="term" value="C:nucleolus"/>
    <property type="evidence" value="ECO:0007669"/>
    <property type="project" value="UniProtKB-SubCell"/>
</dbReference>
<dbReference type="GeneID" id="30026659"/>
<dbReference type="SMART" id="SM00360">
    <property type="entry name" value="RRM"/>
    <property type="match status" value="1"/>
</dbReference>
<name>A0A1A0HJ71_9ASCO</name>